<dbReference type="EC" id="2.7.13.3" evidence="2"/>
<dbReference type="SMART" id="SM00091">
    <property type="entry name" value="PAS"/>
    <property type="match status" value="1"/>
</dbReference>
<evidence type="ECO:0000313" key="3">
    <source>
        <dbReference type="Proteomes" id="UP000320722"/>
    </source>
</evidence>
<dbReference type="GO" id="GO:0004673">
    <property type="term" value="F:protein histidine kinase activity"/>
    <property type="evidence" value="ECO:0007669"/>
    <property type="project" value="UniProtKB-EC"/>
</dbReference>
<feature type="domain" description="PAS" evidence="1">
    <location>
        <begin position="18"/>
        <end position="88"/>
    </location>
</feature>
<dbReference type="EMBL" id="CP036347">
    <property type="protein sequence ID" value="QDU02238.1"/>
    <property type="molecule type" value="Genomic_DNA"/>
</dbReference>
<reference evidence="2 3" key="1">
    <citation type="submission" date="2019-02" db="EMBL/GenBank/DDBJ databases">
        <title>Deep-cultivation of Planctomycetes and their phenomic and genomic characterization uncovers novel biology.</title>
        <authorList>
            <person name="Wiegand S."/>
            <person name="Jogler M."/>
            <person name="Boedeker C."/>
            <person name="Pinto D."/>
            <person name="Vollmers J."/>
            <person name="Rivas-Marin E."/>
            <person name="Kohn T."/>
            <person name="Peeters S.H."/>
            <person name="Heuer A."/>
            <person name="Rast P."/>
            <person name="Oberbeckmann S."/>
            <person name="Bunk B."/>
            <person name="Jeske O."/>
            <person name="Meyerdierks A."/>
            <person name="Storesund J.E."/>
            <person name="Kallscheuer N."/>
            <person name="Luecker S."/>
            <person name="Lage O.M."/>
            <person name="Pohl T."/>
            <person name="Merkel B.J."/>
            <person name="Hornburger P."/>
            <person name="Mueller R.-W."/>
            <person name="Bruemmer F."/>
            <person name="Labrenz M."/>
            <person name="Spormann A.M."/>
            <person name="Op den Camp H."/>
            <person name="Overmann J."/>
            <person name="Amann R."/>
            <person name="Jetten M.S.M."/>
            <person name="Mascher T."/>
            <person name="Medema M.H."/>
            <person name="Devos D.P."/>
            <person name="Kaster A.-K."/>
            <person name="Ovreas L."/>
            <person name="Rohde M."/>
            <person name="Galperin M.Y."/>
            <person name="Jogler C."/>
        </authorList>
    </citation>
    <scope>NUCLEOTIDE SEQUENCE [LARGE SCALE GENOMIC DNA]</scope>
    <source>
        <strain evidence="2 3">V6</strain>
    </source>
</reference>
<dbReference type="AlphaFoldDB" id="A0A517WAG1"/>
<dbReference type="SUPFAM" id="SSF55785">
    <property type="entry name" value="PYP-like sensor domain (PAS domain)"/>
    <property type="match status" value="1"/>
</dbReference>
<evidence type="ECO:0000313" key="2">
    <source>
        <dbReference type="EMBL" id="QDU02238.1"/>
    </source>
</evidence>
<dbReference type="RefSeq" id="WP_145038868.1">
    <property type="nucleotide sequence ID" value="NZ_CP036347.1"/>
</dbReference>
<dbReference type="GO" id="GO:0006355">
    <property type="term" value="P:regulation of DNA-templated transcription"/>
    <property type="evidence" value="ECO:0007669"/>
    <property type="project" value="InterPro"/>
</dbReference>
<sequence length="138" mass="15151">MNHLSSKPLLEAVEGTQLEVHLQALIESVGDAVVSVDREGRFVLWNPGAERLFGYTAEEALGETLDLIIPTDSRAAHWAGFEEAMRTNQTRLGSSVIRVPMLRKDQSRFPGALTVGIVRGAQGQIRQIGAIIREEETT</sequence>
<dbReference type="InterPro" id="IPR000014">
    <property type="entry name" value="PAS"/>
</dbReference>
<dbReference type="PROSITE" id="PS50112">
    <property type="entry name" value="PAS"/>
    <property type="match status" value="1"/>
</dbReference>
<accession>A0A517WAG1</accession>
<name>A0A517WAG1_9PLAN</name>
<dbReference type="NCBIfam" id="TIGR00229">
    <property type="entry name" value="sensory_box"/>
    <property type="match status" value="1"/>
</dbReference>
<dbReference type="Proteomes" id="UP000320722">
    <property type="component" value="Chromosome"/>
</dbReference>
<dbReference type="InterPro" id="IPR035965">
    <property type="entry name" value="PAS-like_dom_sf"/>
</dbReference>
<protein>
    <submittedName>
        <fullName evidence="2">Sensor protein FixL</fullName>
        <ecNumber evidence="2">2.7.13.3</ecNumber>
    </submittedName>
</protein>
<gene>
    <name evidence="2" type="primary">fixL_2</name>
    <name evidence="2" type="ORF">V6x_19400</name>
</gene>
<dbReference type="Gene3D" id="3.30.450.20">
    <property type="entry name" value="PAS domain"/>
    <property type="match status" value="1"/>
</dbReference>
<organism evidence="2 3">
    <name type="scientific">Gimesia chilikensis</name>
    <dbReference type="NCBI Taxonomy" id="2605989"/>
    <lineage>
        <taxon>Bacteria</taxon>
        <taxon>Pseudomonadati</taxon>
        <taxon>Planctomycetota</taxon>
        <taxon>Planctomycetia</taxon>
        <taxon>Planctomycetales</taxon>
        <taxon>Planctomycetaceae</taxon>
        <taxon>Gimesia</taxon>
    </lineage>
</organism>
<evidence type="ECO:0000259" key="1">
    <source>
        <dbReference type="PROSITE" id="PS50112"/>
    </source>
</evidence>
<dbReference type="Pfam" id="PF00989">
    <property type="entry name" value="PAS"/>
    <property type="match status" value="1"/>
</dbReference>
<dbReference type="InterPro" id="IPR013767">
    <property type="entry name" value="PAS_fold"/>
</dbReference>
<proteinExistence type="predicted"/>
<keyword evidence="2" id="KW-0808">Transferase</keyword>
<dbReference type="CDD" id="cd00130">
    <property type="entry name" value="PAS"/>
    <property type="match status" value="1"/>
</dbReference>